<organism evidence="1 2">
    <name type="scientific">Solanum commersonii</name>
    <name type="common">Commerson's wild potato</name>
    <name type="synonym">Commerson's nightshade</name>
    <dbReference type="NCBI Taxonomy" id="4109"/>
    <lineage>
        <taxon>Eukaryota</taxon>
        <taxon>Viridiplantae</taxon>
        <taxon>Streptophyta</taxon>
        <taxon>Embryophyta</taxon>
        <taxon>Tracheophyta</taxon>
        <taxon>Spermatophyta</taxon>
        <taxon>Magnoliopsida</taxon>
        <taxon>eudicotyledons</taxon>
        <taxon>Gunneridae</taxon>
        <taxon>Pentapetalae</taxon>
        <taxon>asterids</taxon>
        <taxon>lamiids</taxon>
        <taxon>Solanales</taxon>
        <taxon>Solanaceae</taxon>
        <taxon>Solanoideae</taxon>
        <taxon>Solaneae</taxon>
        <taxon>Solanum</taxon>
    </lineage>
</organism>
<proteinExistence type="predicted"/>
<name>A0A9J5Z8T2_SOLCO</name>
<reference evidence="1 2" key="1">
    <citation type="submission" date="2020-09" db="EMBL/GenBank/DDBJ databases">
        <title>De no assembly of potato wild relative species, Solanum commersonii.</title>
        <authorList>
            <person name="Cho K."/>
        </authorList>
    </citation>
    <scope>NUCLEOTIDE SEQUENCE [LARGE SCALE GENOMIC DNA]</scope>
    <source>
        <strain evidence="1">LZ3.2</strain>
        <tissue evidence="1">Leaf</tissue>
    </source>
</reference>
<keyword evidence="2" id="KW-1185">Reference proteome</keyword>
<accession>A0A9J5Z8T2</accession>
<gene>
    <name evidence="1" type="ORF">H5410_019609</name>
</gene>
<comment type="caution">
    <text evidence="1">The sequence shown here is derived from an EMBL/GenBank/DDBJ whole genome shotgun (WGS) entry which is preliminary data.</text>
</comment>
<evidence type="ECO:0000313" key="2">
    <source>
        <dbReference type="Proteomes" id="UP000824120"/>
    </source>
</evidence>
<dbReference type="EMBL" id="JACXVP010000004">
    <property type="protein sequence ID" value="KAG5608328.1"/>
    <property type="molecule type" value="Genomic_DNA"/>
</dbReference>
<dbReference type="AlphaFoldDB" id="A0A9J5Z8T2"/>
<sequence>MKLWTKKTQATVQKTLTSQSHMAPTHLEKLILELLSMQRSVFVGVLWPASVGPSTVLAVSASSSVEAQTRSLQIVMRLFRYQENWEQDIFKIHY</sequence>
<evidence type="ECO:0000313" key="1">
    <source>
        <dbReference type="EMBL" id="KAG5608328.1"/>
    </source>
</evidence>
<protein>
    <submittedName>
        <fullName evidence="1">Uncharacterized protein</fullName>
    </submittedName>
</protein>
<dbReference type="Proteomes" id="UP000824120">
    <property type="component" value="Chromosome 4"/>
</dbReference>